<dbReference type="RefSeq" id="WP_377936942.1">
    <property type="nucleotide sequence ID" value="NZ_JBHUMF010000031.1"/>
</dbReference>
<evidence type="ECO:0000313" key="3">
    <source>
        <dbReference type="Proteomes" id="UP001597506"/>
    </source>
</evidence>
<organism evidence="2 3">
    <name type="scientific">Bacillus seohaeanensis</name>
    <dbReference type="NCBI Taxonomy" id="284580"/>
    <lineage>
        <taxon>Bacteria</taxon>
        <taxon>Bacillati</taxon>
        <taxon>Bacillota</taxon>
        <taxon>Bacilli</taxon>
        <taxon>Bacillales</taxon>
        <taxon>Bacillaceae</taxon>
        <taxon>Bacillus</taxon>
    </lineage>
</organism>
<dbReference type="Proteomes" id="UP001597506">
    <property type="component" value="Unassembled WGS sequence"/>
</dbReference>
<evidence type="ECO:0000313" key="2">
    <source>
        <dbReference type="EMBL" id="MFD2682241.1"/>
    </source>
</evidence>
<dbReference type="EMBL" id="JBHUMF010000031">
    <property type="protein sequence ID" value="MFD2682241.1"/>
    <property type="molecule type" value="Genomic_DNA"/>
</dbReference>
<protein>
    <submittedName>
        <fullName evidence="2">SE1832 family protein</fullName>
    </submittedName>
</protein>
<dbReference type="NCBIfam" id="NF040877">
    <property type="entry name" value="SE1832_fam"/>
    <property type="match status" value="1"/>
</dbReference>
<keyword evidence="1" id="KW-0175">Coiled coil</keyword>
<keyword evidence="3" id="KW-1185">Reference proteome</keyword>
<comment type="caution">
    <text evidence="2">The sequence shown here is derived from an EMBL/GenBank/DDBJ whole genome shotgun (WGS) entry which is preliminary data.</text>
</comment>
<name>A0ABW5RU91_9BACI</name>
<accession>A0ABW5RU91</accession>
<dbReference type="InterPro" id="IPR048062">
    <property type="entry name" value="SE1832-like"/>
</dbReference>
<feature type="coiled-coil region" evidence="1">
    <location>
        <begin position="3"/>
        <end position="54"/>
    </location>
</feature>
<evidence type="ECO:0000256" key="1">
    <source>
        <dbReference type="SAM" id="Coils"/>
    </source>
</evidence>
<reference evidence="3" key="1">
    <citation type="journal article" date="2019" name="Int. J. Syst. Evol. Microbiol.">
        <title>The Global Catalogue of Microorganisms (GCM) 10K type strain sequencing project: providing services to taxonomists for standard genome sequencing and annotation.</title>
        <authorList>
            <consortium name="The Broad Institute Genomics Platform"/>
            <consortium name="The Broad Institute Genome Sequencing Center for Infectious Disease"/>
            <person name="Wu L."/>
            <person name="Ma J."/>
        </authorList>
    </citation>
    <scope>NUCLEOTIDE SEQUENCE [LARGE SCALE GENOMIC DNA]</scope>
    <source>
        <strain evidence="3">KCTC 3913</strain>
    </source>
</reference>
<sequence>MSSKEIEAKIAELKMEYMRLQDDMEKLESFGRSVEKQEVKLKEIEKELQHYNSMK</sequence>
<proteinExistence type="predicted"/>
<gene>
    <name evidence="2" type="ORF">ACFSUL_15990</name>
</gene>